<dbReference type="FunFam" id="1.25.40.10:FF:000158">
    <property type="entry name" value="pentatricopeptide repeat-containing protein At2g33680"/>
    <property type="match status" value="1"/>
</dbReference>
<dbReference type="NCBIfam" id="TIGR00756">
    <property type="entry name" value="PPR"/>
    <property type="match status" value="4"/>
</dbReference>
<dbReference type="FunFam" id="1.25.40.10:FF:000343">
    <property type="entry name" value="Pentatricopeptide repeat-containing protein At3g58590"/>
    <property type="match status" value="1"/>
</dbReference>
<gene>
    <name evidence="3" type="ORF">KP509_03G030900</name>
</gene>
<dbReference type="Proteomes" id="UP000825935">
    <property type="component" value="Chromosome 3"/>
</dbReference>
<accession>A0A8T2V688</accession>
<name>A0A8T2V688_CERRI</name>
<dbReference type="PANTHER" id="PTHR47926">
    <property type="entry name" value="PENTATRICOPEPTIDE REPEAT-CONTAINING PROTEIN"/>
    <property type="match status" value="1"/>
</dbReference>
<feature type="repeat" description="PPR" evidence="2">
    <location>
        <begin position="370"/>
        <end position="404"/>
    </location>
</feature>
<dbReference type="Pfam" id="PF13041">
    <property type="entry name" value="PPR_2"/>
    <property type="match status" value="2"/>
</dbReference>
<comment type="caution">
    <text evidence="3">The sequence shown here is derived from an EMBL/GenBank/DDBJ whole genome shotgun (WGS) entry which is preliminary data.</text>
</comment>
<dbReference type="InterPro" id="IPR011990">
    <property type="entry name" value="TPR-like_helical_dom_sf"/>
</dbReference>
<dbReference type="GO" id="GO:0048731">
    <property type="term" value="P:system development"/>
    <property type="evidence" value="ECO:0007669"/>
    <property type="project" value="UniProtKB-ARBA"/>
</dbReference>
<feature type="repeat" description="PPR" evidence="2">
    <location>
        <begin position="152"/>
        <end position="186"/>
    </location>
</feature>
<feature type="repeat" description="PPR" evidence="2">
    <location>
        <begin position="253"/>
        <end position="287"/>
    </location>
</feature>
<dbReference type="OMA" id="RACASIH"/>
<dbReference type="PROSITE" id="PS51375">
    <property type="entry name" value="PPR"/>
    <property type="match status" value="4"/>
</dbReference>
<dbReference type="Gene3D" id="1.25.40.10">
    <property type="entry name" value="Tetratricopeptide repeat domain"/>
    <property type="match status" value="5"/>
</dbReference>
<dbReference type="FunFam" id="1.25.40.10:FF:000381">
    <property type="entry name" value="Pentatricopeptide repeat-containing protein"/>
    <property type="match status" value="1"/>
</dbReference>
<dbReference type="OrthoDB" id="185373at2759"/>
<reference evidence="3" key="1">
    <citation type="submission" date="2021-08" db="EMBL/GenBank/DDBJ databases">
        <title>WGS assembly of Ceratopteris richardii.</title>
        <authorList>
            <person name="Marchant D.B."/>
            <person name="Chen G."/>
            <person name="Jenkins J."/>
            <person name="Shu S."/>
            <person name="Leebens-Mack J."/>
            <person name="Grimwood J."/>
            <person name="Schmutz J."/>
            <person name="Soltis P."/>
            <person name="Soltis D."/>
            <person name="Chen Z.-H."/>
        </authorList>
    </citation>
    <scope>NUCLEOTIDE SEQUENCE</scope>
    <source>
        <strain evidence="3">Whitten #5841</strain>
        <tissue evidence="3">Leaf</tissue>
    </source>
</reference>
<dbReference type="Pfam" id="PF13812">
    <property type="entry name" value="PPR_3"/>
    <property type="match status" value="1"/>
</dbReference>
<evidence type="ECO:0008006" key="5">
    <source>
        <dbReference type="Google" id="ProtNLM"/>
    </source>
</evidence>
<dbReference type="EMBL" id="CM035408">
    <property type="protein sequence ID" value="KAH7441255.1"/>
    <property type="molecule type" value="Genomic_DNA"/>
</dbReference>
<organism evidence="3 4">
    <name type="scientific">Ceratopteris richardii</name>
    <name type="common">Triangle waterfern</name>
    <dbReference type="NCBI Taxonomy" id="49495"/>
    <lineage>
        <taxon>Eukaryota</taxon>
        <taxon>Viridiplantae</taxon>
        <taxon>Streptophyta</taxon>
        <taxon>Embryophyta</taxon>
        <taxon>Tracheophyta</taxon>
        <taxon>Polypodiopsida</taxon>
        <taxon>Polypodiidae</taxon>
        <taxon>Polypodiales</taxon>
        <taxon>Pteridineae</taxon>
        <taxon>Pteridaceae</taxon>
        <taxon>Parkerioideae</taxon>
        <taxon>Ceratopteris</taxon>
    </lineage>
</organism>
<dbReference type="GO" id="GO:0009451">
    <property type="term" value="P:RNA modification"/>
    <property type="evidence" value="ECO:0007669"/>
    <property type="project" value="InterPro"/>
</dbReference>
<keyword evidence="1" id="KW-0677">Repeat</keyword>
<evidence type="ECO:0000313" key="3">
    <source>
        <dbReference type="EMBL" id="KAH7441255.1"/>
    </source>
</evidence>
<dbReference type="SUPFAM" id="SSF81901">
    <property type="entry name" value="HCP-like"/>
    <property type="match status" value="1"/>
</dbReference>
<dbReference type="EMBL" id="CM035408">
    <property type="protein sequence ID" value="KAH7441252.1"/>
    <property type="molecule type" value="Genomic_DNA"/>
</dbReference>
<dbReference type="Pfam" id="PF01535">
    <property type="entry name" value="PPR"/>
    <property type="match status" value="5"/>
</dbReference>
<evidence type="ECO:0000256" key="2">
    <source>
        <dbReference type="PROSITE-ProRule" id="PRU00708"/>
    </source>
</evidence>
<dbReference type="GO" id="GO:0003723">
    <property type="term" value="F:RNA binding"/>
    <property type="evidence" value="ECO:0007669"/>
    <property type="project" value="InterPro"/>
</dbReference>
<dbReference type="InterPro" id="IPR046960">
    <property type="entry name" value="PPR_At4g14850-like_plant"/>
</dbReference>
<dbReference type="InterPro" id="IPR002885">
    <property type="entry name" value="PPR_rpt"/>
</dbReference>
<evidence type="ECO:0000313" key="4">
    <source>
        <dbReference type="Proteomes" id="UP000825935"/>
    </source>
</evidence>
<dbReference type="AlphaFoldDB" id="A0A8T2V688"/>
<feature type="repeat" description="PPR" evidence="2">
    <location>
        <begin position="487"/>
        <end position="521"/>
    </location>
</feature>
<sequence>MHRTLPDYGVGNRIDSADSEHEILQYPLHNCYGQGESSLYSGFCRSGSCSSNGYDDRKGTSLTTSVRTHQLGLAVNVLLQSHCLPSAETCVSILQACNKFKSLVQAKRVHTYMASQGVILCSFLADHLVMTFVRCGAIDDAHRIYASVPHRTVFSCTALMSGYVDIGQTDRALKLYHNMQKDGIQPDSYTFVSLLKAFECIHDLEGGMHVHSYACEKGITSIPHVCNSLMGMYGKCGALAEAEQLFCHACRWNIVSWSIMLLIYCEQGQAAKALQCYRQMHEEGLKPDQFVYVFVLQACGIIADDAKLLSFRDHLISTLPLEIVQALHGDACQKGYISDVFVGTAFLTAYSRCGKLSEAEFIFNQLRDRNLVSWNALLSAYIGNGCEEMALRLYLLMQKEDVKPEQMTFVLAFQACGNLADKLLASMPFGNSSQTACLQILQSLHSDFCVLELFEDTVIATALLRSYSKCGAIAEAVEIFNTLLNRDLVSCNAMLTSYIEQGQAGKAISLYFEMKEHCMALDDATMITILLACSDVGNTEVCMLVHFGAVSTTIDDRLDVAATLIHTYGNFSMAIDSQACFEGIPKPDAPSWNACIIDHSGEKYLPPAFIIFENAKLAGIRADEVGFTSILAVCMHAGLVAEGLEYLNSMRADFGINPDCQHYSVLIDLFARAGDFKTIENVLEVVQVQGNKNIWVFLLGACRTHGNTKLAKQAFECALSLQPNEATAYVLMSNIHATLELQESF</sequence>
<evidence type="ECO:0000256" key="1">
    <source>
        <dbReference type="ARBA" id="ARBA00022737"/>
    </source>
</evidence>
<keyword evidence="4" id="KW-1185">Reference proteome</keyword>
<proteinExistence type="predicted"/>
<protein>
    <recommendedName>
        <fullName evidence="5">Pentatricopeptide repeat-containing protein</fullName>
    </recommendedName>
</protein>